<organism evidence="6 7">
    <name type="scientific">Massilia aurea</name>
    <dbReference type="NCBI Taxonomy" id="373040"/>
    <lineage>
        <taxon>Bacteria</taxon>
        <taxon>Pseudomonadati</taxon>
        <taxon>Pseudomonadota</taxon>
        <taxon>Betaproteobacteria</taxon>
        <taxon>Burkholderiales</taxon>
        <taxon>Oxalobacteraceae</taxon>
        <taxon>Telluria group</taxon>
        <taxon>Massilia</taxon>
    </lineage>
</organism>
<dbReference type="InterPro" id="IPR005119">
    <property type="entry name" value="LysR_subst-bd"/>
</dbReference>
<dbReference type="PROSITE" id="PS50931">
    <property type="entry name" value="HTH_LYSR"/>
    <property type="match status" value="1"/>
</dbReference>
<dbReference type="EMBL" id="JSAB01000043">
    <property type="protein sequence ID" value="RNF31860.1"/>
    <property type="molecule type" value="Genomic_DNA"/>
</dbReference>
<dbReference type="InterPro" id="IPR036388">
    <property type="entry name" value="WH-like_DNA-bd_sf"/>
</dbReference>
<dbReference type="PANTHER" id="PTHR30537:SF5">
    <property type="entry name" value="HTH-TYPE TRANSCRIPTIONAL ACTIVATOR TTDR-RELATED"/>
    <property type="match status" value="1"/>
</dbReference>
<evidence type="ECO:0000313" key="6">
    <source>
        <dbReference type="EMBL" id="RNF31860.1"/>
    </source>
</evidence>
<dbReference type="OrthoDB" id="9786526at2"/>
<evidence type="ECO:0000256" key="3">
    <source>
        <dbReference type="ARBA" id="ARBA00023125"/>
    </source>
</evidence>
<keyword evidence="2" id="KW-0805">Transcription regulation</keyword>
<evidence type="ECO:0000256" key="2">
    <source>
        <dbReference type="ARBA" id="ARBA00023015"/>
    </source>
</evidence>
<gene>
    <name evidence="6" type="ORF">NM04_05000</name>
</gene>
<proteinExistence type="inferred from homology"/>
<dbReference type="FunFam" id="1.10.10.10:FF:000001">
    <property type="entry name" value="LysR family transcriptional regulator"/>
    <property type="match status" value="1"/>
</dbReference>
<dbReference type="InterPro" id="IPR036390">
    <property type="entry name" value="WH_DNA-bd_sf"/>
</dbReference>
<evidence type="ECO:0000259" key="5">
    <source>
        <dbReference type="PROSITE" id="PS50931"/>
    </source>
</evidence>
<keyword evidence="7" id="KW-1185">Reference proteome</keyword>
<keyword evidence="4" id="KW-0804">Transcription</keyword>
<dbReference type="InterPro" id="IPR058163">
    <property type="entry name" value="LysR-type_TF_proteobact-type"/>
</dbReference>
<evidence type="ECO:0000313" key="7">
    <source>
        <dbReference type="Proteomes" id="UP000283254"/>
    </source>
</evidence>
<dbReference type="GO" id="GO:0003700">
    <property type="term" value="F:DNA-binding transcription factor activity"/>
    <property type="evidence" value="ECO:0007669"/>
    <property type="project" value="InterPro"/>
</dbReference>
<dbReference type="CDD" id="cd08422">
    <property type="entry name" value="PBP2_CrgA_like"/>
    <property type="match status" value="1"/>
</dbReference>
<comment type="caution">
    <text evidence="6">The sequence shown here is derived from an EMBL/GenBank/DDBJ whole genome shotgun (WGS) entry which is preliminary data.</text>
</comment>
<dbReference type="PRINTS" id="PR00039">
    <property type="entry name" value="HTHLYSR"/>
</dbReference>
<dbReference type="Gene3D" id="3.40.190.290">
    <property type="match status" value="1"/>
</dbReference>
<comment type="similarity">
    <text evidence="1">Belongs to the LysR transcriptional regulatory family.</text>
</comment>
<accession>A0A422QPA9</accession>
<feature type="domain" description="HTH lysR-type" evidence="5">
    <location>
        <begin position="1"/>
        <end position="59"/>
    </location>
</feature>
<dbReference type="GO" id="GO:0003677">
    <property type="term" value="F:DNA binding"/>
    <property type="evidence" value="ECO:0007669"/>
    <property type="project" value="UniProtKB-KW"/>
</dbReference>
<dbReference type="SUPFAM" id="SSF46785">
    <property type="entry name" value="Winged helix' DNA-binding domain"/>
    <property type="match status" value="1"/>
</dbReference>
<dbReference type="Gene3D" id="1.10.10.10">
    <property type="entry name" value="Winged helix-like DNA-binding domain superfamily/Winged helix DNA-binding domain"/>
    <property type="match status" value="1"/>
</dbReference>
<keyword evidence="3" id="KW-0238">DNA-binding</keyword>
<dbReference type="SUPFAM" id="SSF53850">
    <property type="entry name" value="Periplasmic binding protein-like II"/>
    <property type="match status" value="1"/>
</dbReference>
<evidence type="ECO:0000256" key="1">
    <source>
        <dbReference type="ARBA" id="ARBA00009437"/>
    </source>
</evidence>
<name>A0A422QPA9_9BURK</name>
<dbReference type="Pfam" id="PF03466">
    <property type="entry name" value="LysR_substrate"/>
    <property type="match status" value="1"/>
</dbReference>
<dbReference type="Pfam" id="PF00126">
    <property type="entry name" value="HTH_1"/>
    <property type="match status" value="1"/>
</dbReference>
<reference evidence="6" key="1">
    <citation type="submission" date="2014-10" db="EMBL/GenBank/DDBJ databases">
        <title>Massilia sp. genome.</title>
        <authorList>
            <person name="Xu B."/>
            <person name="Dai L."/>
            <person name="Huang Z."/>
        </authorList>
    </citation>
    <scope>NUCLEOTIDE SEQUENCE [LARGE SCALE GENOMIC DNA]</scope>
    <source>
        <strain evidence="6">CFS-1</strain>
    </source>
</reference>
<dbReference type="PANTHER" id="PTHR30537">
    <property type="entry name" value="HTH-TYPE TRANSCRIPTIONAL REGULATOR"/>
    <property type="match status" value="1"/>
</dbReference>
<evidence type="ECO:0000256" key="4">
    <source>
        <dbReference type="ARBA" id="ARBA00023163"/>
    </source>
</evidence>
<dbReference type="Proteomes" id="UP000283254">
    <property type="component" value="Unassembled WGS sequence"/>
</dbReference>
<dbReference type="AlphaFoldDB" id="A0A422QPA9"/>
<protein>
    <submittedName>
        <fullName evidence="6">Transcriptional regulator</fullName>
    </submittedName>
</protein>
<sequence length="301" mass="32684">MDLLSSMRSFVRVYEARSFSAAAKDLNLGQPSVSKSVAQLEQKLGVQLFLRSTRGLAPTDAGQKFYEHALRTLDEADLAMKAVKDANAPLTGRLRVSGTITFMRQHIIPKLPDFIAQHPHLSLDLLLDDGNIGLVEEGAEVALRMGKLASSSLTARKIGQCRRIVVATPGYLKQYGVPIEPGDLVRHAAIVLSRGEGGEHIAFDKDGIETEVVLQPRLRISALEGIRAAVLAGLGVAVASEWILEDELDSGQVVEVLADWRMPDLDLWAVMSGGARHASPQARAFIAFVEEQLAATRYGVR</sequence>
<dbReference type="InterPro" id="IPR000847">
    <property type="entry name" value="LysR_HTH_N"/>
</dbReference>